<protein>
    <recommendedName>
        <fullName evidence="1">Aminoglycoside phosphotransferase domain-containing protein</fullName>
    </recommendedName>
</protein>
<dbReference type="InterPro" id="IPR047175">
    <property type="entry name" value="CotS-like"/>
</dbReference>
<evidence type="ECO:0000313" key="2">
    <source>
        <dbReference type="EMBL" id="CRL41910.1"/>
    </source>
</evidence>
<gene>
    <name evidence="2" type="ORF">M72_13751</name>
</gene>
<dbReference type="Pfam" id="PF01636">
    <property type="entry name" value="APH"/>
    <property type="match status" value="1"/>
</dbReference>
<dbReference type="EMBL" id="CVRR01000060">
    <property type="protein sequence ID" value="CRL41910.1"/>
    <property type="molecule type" value="Genomic_DNA"/>
</dbReference>
<organism evidence="2 3">
    <name type="scientific">Roseburia faecis</name>
    <dbReference type="NCBI Taxonomy" id="301302"/>
    <lineage>
        <taxon>Bacteria</taxon>
        <taxon>Bacillati</taxon>
        <taxon>Bacillota</taxon>
        <taxon>Clostridia</taxon>
        <taxon>Lachnospirales</taxon>
        <taxon>Lachnospiraceae</taxon>
        <taxon>Roseburia</taxon>
    </lineage>
</organism>
<proteinExistence type="predicted"/>
<evidence type="ECO:0000259" key="1">
    <source>
        <dbReference type="Pfam" id="PF01636"/>
    </source>
</evidence>
<name>A0A0M6WW84_9FIRM</name>
<reference evidence="3" key="1">
    <citation type="submission" date="2015-05" db="EMBL/GenBank/DDBJ databases">
        <authorList>
            <consortium name="Pathogen Informatics"/>
        </authorList>
    </citation>
    <scope>NUCLEOTIDE SEQUENCE [LARGE SCALE GENOMIC DNA]</scope>
    <source>
        <strain evidence="3">M72</strain>
    </source>
</reference>
<dbReference type="Gene3D" id="3.90.1200.10">
    <property type="match status" value="1"/>
</dbReference>
<accession>A0A0M6WW84</accession>
<dbReference type="RefSeq" id="WP_055068575.1">
    <property type="nucleotide sequence ID" value="NZ_CP173697.1"/>
</dbReference>
<dbReference type="AlphaFoldDB" id="A0A0M6WW84"/>
<keyword evidence="3" id="KW-1185">Reference proteome</keyword>
<sequence length="335" mass="38635">MKITELCIKYALGKIIEEPKLVTGGLMHKMYHVSTDQGEYAIKLLNPDIMKRPEALTNMIHSELVSNALANVIPLIAAKTFQGKNIIEMDGSFFVVFDWLDGKSIFAPDISEYHCEQIGRVLGKIHATQVKIDAMVENRDIREAYDWNLFMEKAKLCNSEALEVLQENIADIMRWDRNVVTGLYEASQNQVISHRDLDPKNVMWKNDAPYIIDWEAAGYVNPFQELIEVLNYWISDETGKYGKAKFDALMQAYTENNNIYNVNWDVILSCSFDGMLGWLEYNLKRALGMEGSGINDQEEGIQQTQGTIYELKKYENQIEQLKVWLDEFVREKYTL</sequence>
<dbReference type="GeneID" id="99747800"/>
<dbReference type="InterPro" id="IPR011009">
    <property type="entry name" value="Kinase-like_dom_sf"/>
</dbReference>
<dbReference type="InterPro" id="IPR002575">
    <property type="entry name" value="Aminoglycoside_PTrfase"/>
</dbReference>
<feature type="domain" description="Aminoglycoside phosphotransferase" evidence="1">
    <location>
        <begin position="22"/>
        <end position="249"/>
    </location>
</feature>
<dbReference type="PANTHER" id="PTHR39179">
    <property type="entry name" value="SPORE COAT PROTEIN I"/>
    <property type="match status" value="1"/>
</dbReference>
<dbReference type="GO" id="GO:0042601">
    <property type="term" value="C:endospore-forming forespore"/>
    <property type="evidence" value="ECO:0007669"/>
    <property type="project" value="TreeGrafter"/>
</dbReference>
<dbReference type="OrthoDB" id="2352890at2"/>
<dbReference type="SUPFAM" id="SSF56112">
    <property type="entry name" value="Protein kinase-like (PK-like)"/>
    <property type="match status" value="1"/>
</dbReference>
<dbReference type="PANTHER" id="PTHR39179:SF3">
    <property type="entry name" value="COTS-RELATED PROTEIN"/>
    <property type="match status" value="1"/>
</dbReference>
<dbReference type="Proteomes" id="UP000049979">
    <property type="component" value="Unassembled WGS sequence"/>
</dbReference>
<evidence type="ECO:0000313" key="3">
    <source>
        <dbReference type="Proteomes" id="UP000049979"/>
    </source>
</evidence>